<gene>
    <name evidence="6" type="ORF">Esi_0285_0030</name>
</gene>
<dbReference type="Pfam" id="PF10375">
    <property type="entry name" value="GRAB"/>
    <property type="match status" value="1"/>
</dbReference>
<dbReference type="GO" id="GO:0031267">
    <property type="term" value="F:small GTPase binding"/>
    <property type="evidence" value="ECO:0007669"/>
    <property type="project" value="TreeGrafter"/>
</dbReference>
<evidence type="ECO:0000256" key="1">
    <source>
        <dbReference type="ARBA" id="ARBA00004555"/>
    </source>
</evidence>
<evidence type="ECO:0000256" key="2">
    <source>
        <dbReference type="ARBA" id="ARBA00023034"/>
    </source>
</evidence>
<dbReference type="OrthoDB" id="71227at2759"/>
<dbReference type="GO" id="GO:0007030">
    <property type="term" value="P:Golgi organization"/>
    <property type="evidence" value="ECO:0007669"/>
    <property type="project" value="TreeGrafter"/>
</dbReference>
<feature type="region of interest" description="Disordered" evidence="4">
    <location>
        <begin position="107"/>
        <end position="154"/>
    </location>
</feature>
<sequence>MDRDGALRADELEVEALREQVRCLAEEVRRSDARASERDAEARQQSHTNSQLKQVIDQMREVSRNYNEERAAHARSLGDALSAKESAEQEALSVKMLYSEVQEELERALQETDQRSTSGQEQATLSKQLRQAQARLEEAREDKHRQEQASAAALASSQALHQAALQREQQLGGVLEAFHEEKATEVEVMNKRRQEDLASQAASFEATELSLKRSFEARLSEQAQTLERDRLKDRRAEAVLEGENARIKEDLAKSRAALEAALLRLSGSCDDTLDRQLVTNLIVRYVSSHHKKQVLELMARMFNFTEEEKEQVGLSNRGPTLPGMLTAMFVGGGQDGDHDPEAATAEAKASAGEALGDLWVDFLMAETTEESGQRR</sequence>
<dbReference type="PANTHER" id="PTHR18921">
    <property type="entry name" value="MYOSIN HEAVY CHAIN - RELATED"/>
    <property type="match status" value="1"/>
</dbReference>
<name>D7FV12_ECTSI</name>
<protein>
    <recommendedName>
        <fullName evidence="5">GRIP domain-containing protein</fullName>
    </recommendedName>
</protein>
<evidence type="ECO:0000256" key="3">
    <source>
        <dbReference type="ARBA" id="ARBA00023054"/>
    </source>
</evidence>
<dbReference type="InParanoid" id="D7FV12"/>
<dbReference type="PROSITE" id="PS50913">
    <property type="entry name" value="GRIP"/>
    <property type="match status" value="1"/>
</dbReference>
<dbReference type="GO" id="GO:0006888">
    <property type="term" value="P:endoplasmic reticulum to Golgi vesicle-mediated transport"/>
    <property type="evidence" value="ECO:0007669"/>
    <property type="project" value="TreeGrafter"/>
</dbReference>
<evidence type="ECO:0000256" key="4">
    <source>
        <dbReference type="SAM" id="MobiDB-lite"/>
    </source>
</evidence>
<comment type="subcellular location">
    <subcellularLocation>
        <location evidence="1">Golgi apparatus</location>
    </subcellularLocation>
</comment>
<evidence type="ECO:0000313" key="6">
    <source>
        <dbReference type="EMBL" id="CBJ31818.1"/>
    </source>
</evidence>
<keyword evidence="7" id="KW-1185">Reference proteome</keyword>
<reference evidence="6 7" key="1">
    <citation type="journal article" date="2010" name="Nature">
        <title>The Ectocarpus genome and the independent evolution of multicellularity in brown algae.</title>
        <authorList>
            <person name="Cock J.M."/>
            <person name="Sterck L."/>
            <person name="Rouze P."/>
            <person name="Scornet D."/>
            <person name="Allen A.E."/>
            <person name="Amoutzias G."/>
            <person name="Anthouard V."/>
            <person name="Artiguenave F."/>
            <person name="Aury J.M."/>
            <person name="Badger J.H."/>
            <person name="Beszteri B."/>
            <person name="Billiau K."/>
            <person name="Bonnet E."/>
            <person name="Bothwell J.H."/>
            <person name="Bowler C."/>
            <person name="Boyen C."/>
            <person name="Brownlee C."/>
            <person name="Carrano C.J."/>
            <person name="Charrier B."/>
            <person name="Cho G.Y."/>
            <person name="Coelho S.M."/>
            <person name="Collen J."/>
            <person name="Corre E."/>
            <person name="Da Silva C."/>
            <person name="Delage L."/>
            <person name="Delaroque N."/>
            <person name="Dittami S.M."/>
            <person name="Doulbeau S."/>
            <person name="Elias M."/>
            <person name="Farnham G."/>
            <person name="Gachon C.M."/>
            <person name="Gschloessl B."/>
            <person name="Heesch S."/>
            <person name="Jabbari K."/>
            <person name="Jubin C."/>
            <person name="Kawai H."/>
            <person name="Kimura K."/>
            <person name="Kloareg B."/>
            <person name="Kupper F.C."/>
            <person name="Lang D."/>
            <person name="Le Bail A."/>
            <person name="Leblanc C."/>
            <person name="Lerouge P."/>
            <person name="Lohr M."/>
            <person name="Lopez P.J."/>
            <person name="Martens C."/>
            <person name="Maumus F."/>
            <person name="Michel G."/>
            <person name="Miranda-Saavedra D."/>
            <person name="Morales J."/>
            <person name="Moreau H."/>
            <person name="Motomura T."/>
            <person name="Nagasato C."/>
            <person name="Napoli C.A."/>
            <person name="Nelson D.R."/>
            <person name="Nyvall-Collen P."/>
            <person name="Peters A.F."/>
            <person name="Pommier C."/>
            <person name="Potin P."/>
            <person name="Poulain J."/>
            <person name="Quesneville H."/>
            <person name="Read B."/>
            <person name="Rensing S.A."/>
            <person name="Ritter A."/>
            <person name="Rousvoal S."/>
            <person name="Samanta M."/>
            <person name="Samson G."/>
            <person name="Schroeder D.C."/>
            <person name="Segurens B."/>
            <person name="Strittmatter M."/>
            <person name="Tonon T."/>
            <person name="Tregear J.W."/>
            <person name="Valentin K."/>
            <person name="von Dassow P."/>
            <person name="Yamagishi T."/>
            <person name="Van de Peer Y."/>
            <person name="Wincker P."/>
        </authorList>
    </citation>
    <scope>NUCLEOTIDE SEQUENCE [LARGE SCALE GENOMIC DNA]</scope>
    <source>
        <strain evidence="7">Ec32 / CCAP1310/4</strain>
    </source>
</reference>
<feature type="compositionally biased region" description="Basic and acidic residues" evidence="4">
    <location>
        <begin position="27"/>
        <end position="44"/>
    </location>
</feature>
<proteinExistence type="predicted"/>
<dbReference type="AlphaFoldDB" id="D7FV12"/>
<evidence type="ECO:0000259" key="5">
    <source>
        <dbReference type="PROSITE" id="PS50913"/>
    </source>
</evidence>
<dbReference type="EMBL" id="FN649760">
    <property type="protein sequence ID" value="CBJ31818.1"/>
    <property type="molecule type" value="Genomic_DNA"/>
</dbReference>
<dbReference type="Proteomes" id="UP000002630">
    <property type="component" value="Unassembled WGS sequence"/>
</dbReference>
<dbReference type="GO" id="GO:0005794">
    <property type="term" value="C:Golgi apparatus"/>
    <property type="evidence" value="ECO:0007669"/>
    <property type="project" value="UniProtKB-SubCell"/>
</dbReference>
<feature type="domain" description="GRIP" evidence="5">
    <location>
        <begin position="268"/>
        <end position="315"/>
    </location>
</feature>
<dbReference type="InterPro" id="IPR019459">
    <property type="entry name" value="GRAB"/>
</dbReference>
<dbReference type="InterPro" id="IPR000237">
    <property type="entry name" value="GRIP_dom"/>
</dbReference>
<accession>D7FV12</accession>
<feature type="compositionally biased region" description="Basic and acidic residues" evidence="4">
    <location>
        <begin position="135"/>
        <end position="147"/>
    </location>
</feature>
<evidence type="ECO:0000313" key="7">
    <source>
        <dbReference type="Proteomes" id="UP000002630"/>
    </source>
</evidence>
<organism evidence="6 7">
    <name type="scientific">Ectocarpus siliculosus</name>
    <name type="common">Brown alga</name>
    <name type="synonym">Conferva siliculosa</name>
    <dbReference type="NCBI Taxonomy" id="2880"/>
    <lineage>
        <taxon>Eukaryota</taxon>
        <taxon>Sar</taxon>
        <taxon>Stramenopiles</taxon>
        <taxon>Ochrophyta</taxon>
        <taxon>PX clade</taxon>
        <taxon>Phaeophyceae</taxon>
        <taxon>Ectocarpales</taxon>
        <taxon>Ectocarpaceae</taxon>
        <taxon>Ectocarpus</taxon>
    </lineage>
</organism>
<keyword evidence="2" id="KW-0333">Golgi apparatus</keyword>
<dbReference type="PANTHER" id="PTHR18921:SF2">
    <property type="entry name" value="THYROID RECEPTOR-INTERACTING PROTEIN 11"/>
    <property type="match status" value="1"/>
</dbReference>
<feature type="compositionally biased region" description="Polar residues" evidence="4">
    <location>
        <begin position="115"/>
        <end position="131"/>
    </location>
</feature>
<feature type="region of interest" description="Disordered" evidence="4">
    <location>
        <begin position="27"/>
        <end position="54"/>
    </location>
</feature>
<keyword evidence="3" id="KW-0175">Coiled coil</keyword>